<feature type="transmembrane region" description="Helical" evidence="1">
    <location>
        <begin position="14"/>
        <end position="40"/>
    </location>
</feature>
<dbReference type="AlphaFoldDB" id="A0A9P5Z7L9"/>
<dbReference type="EMBL" id="MU155169">
    <property type="protein sequence ID" value="KAF9482113.1"/>
    <property type="molecule type" value="Genomic_DNA"/>
</dbReference>
<evidence type="ECO:0000313" key="3">
    <source>
        <dbReference type="Proteomes" id="UP000807469"/>
    </source>
</evidence>
<dbReference type="Proteomes" id="UP000807469">
    <property type="component" value="Unassembled WGS sequence"/>
</dbReference>
<keyword evidence="1" id="KW-1133">Transmembrane helix</keyword>
<name>A0A9P5Z7L9_9AGAR</name>
<proteinExistence type="predicted"/>
<feature type="transmembrane region" description="Helical" evidence="1">
    <location>
        <begin position="61"/>
        <end position="84"/>
    </location>
</feature>
<keyword evidence="1" id="KW-0472">Membrane</keyword>
<reference evidence="2" key="1">
    <citation type="submission" date="2020-11" db="EMBL/GenBank/DDBJ databases">
        <authorList>
            <consortium name="DOE Joint Genome Institute"/>
            <person name="Ahrendt S."/>
            <person name="Riley R."/>
            <person name="Andreopoulos W."/>
            <person name="Labutti K."/>
            <person name="Pangilinan J."/>
            <person name="Ruiz-Duenas F.J."/>
            <person name="Barrasa J.M."/>
            <person name="Sanchez-Garcia M."/>
            <person name="Camarero S."/>
            <person name="Miyauchi S."/>
            <person name="Serrano A."/>
            <person name="Linde D."/>
            <person name="Babiker R."/>
            <person name="Drula E."/>
            <person name="Ayuso-Fernandez I."/>
            <person name="Pacheco R."/>
            <person name="Padilla G."/>
            <person name="Ferreira P."/>
            <person name="Barriuso J."/>
            <person name="Kellner H."/>
            <person name="Castanera R."/>
            <person name="Alfaro M."/>
            <person name="Ramirez L."/>
            <person name="Pisabarro A.G."/>
            <person name="Kuo A."/>
            <person name="Tritt A."/>
            <person name="Lipzen A."/>
            <person name="He G."/>
            <person name="Yan M."/>
            <person name="Ng V."/>
            <person name="Cullen D."/>
            <person name="Martin F."/>
            <person name="Rosso M.-N."/>
            <person name="Henrissat B."/>
            <person name="Hibbett D."/>
            <person name="Martinez A.T."/>
            <person name="Grigoriev I.V."/>
        </authorList>
    </citation>
    <scope>NUCLEOTIDE SEQUENCE</scope>
    <source>
        <strain evidence="2">CIRM-BRFM 674</strain>
    </source>
</reference>
<organism evidence="2 3">
    <name type="scientific">Pholiota conissans</name>
    <dbReference type="NCBI Taxonomy" id="109636"/>
    <lineage>
        <taxon>Eukaryota</taxon>
        <taxon>Fungi</taxon>
        <taxon>Dikarya</taxon>
        <taxon>Basidiomycota</taxon>
        <taxon>Agaricomycotina</taxon>
        <taxon>Agaricomycetes</taxon>
        <taxon>Agaricomycetidae</taxon>
        <taxon>Agaricales</taxon>
        <taxon>Agaricineae</taxon>
        <taxon>Strophariaceae</taxon>
        <taxon>Pholiota</taxon>
    </lineage>
</organism>
<evidence type="ECO:0000256" key="1">
    <source>
        <dbReference type="SAM" id="Phobius"/>
    </source>
</evidence>
<accession>A0A9P5Z7L9</accession>
<sequence>MDGYFLFLLLSDSIGFFMTTLICLYIYITYIFMAYILIIIDSYPYLSIISSTSSLHMYSSTVLFLLFNIVMLRAFLIPVMNILLVNIGRE</sequence>
<comment type="caution">
    <text evidence="2">The sequence shown here is derived from an EMBL/GenBank/DDBJ whole genome shotgun (WGS) entry which is preliminary data.</text>
</comment>
<protein>
    <submittedName>
        <fullName evidence="2">Uncharacterized protein</fullName>
    </submittedName>
</protein>
<evidence type="ECO:0000313" key="2">
    <source>
        <dbReference type="EMBL" id="KAF9482113.1"/>
    </source>
</evidence>
<gene>
    <name evidence="2" type="ORF">BDN70DRAFT_468076</name>
</gene>
<keyword evidence="1" id="KW-0812">Transmembrane</keyword>
<keyword evidence="3" id="KW-1185">Reference proteome</keyword>